<reference evidence="2 3" key="1">
    <citation type="submission" date="2016-06" db="EMBL/GenBank/DDBJ databases">
        <title>The Draft Genome Sequence and Annotation of the Desert Woodrat Neotoma lepida.</title>
        <authorList>
            <person name="Campbell M."/>
            <person name="Oakeson K.F."/>
            <person name="Yandell M."/>
            <person name="Halpert J.R."/>
            <person name="Dearing D."/>
        </authorList>
    </citation>
    <scope>NUCLEOTIDE SEQUENCE [LARGE SCALE GENOMIC DNA]</scope>
    <source>
        <strain evidence="2">417</strain>
        <tissue evidence="2">Liver</tissue>
    </source>
</reference>
<keyword evidence="3" id="KW-1185">Reference proteome</keyword>
<comment type="caution">
    <text evidence="2">The sequence shown here is derived from an EMBL/GenBank/DDBJ whole genome shotgun (WGS) entry which is preliminary data.</text>
</comment>
<accession>A0A1A6HA69</accession>
<dbReference type="EMBL" id="LZPO01043675">
    <property type="protein sequence ID" value="OBS75186.1"/>
    <property type="molecule type" value="Genomic_DNA"/>
</dbReference>
<evidence type="ECO:0000256" key="1">
    <source>
        <dbReference type="SAM" id="MobiDB-lite"/>
    </source>
</evidence>
<sequence length="111" mass="12046">MKLLSLKEEEGFPSFQKGTVVLPERLLEVSTKRLPAVTVMVENRGGPKPSTYKGPYGSMLCHVMAHRAGLTLCSPSHQSCSKQLKVSGTPTGQSCSMQHKVSRIPRPPGLD</sequence>
<gene>
    <name evidence="2" type="ORF">A6R68_14255</name>
</gene>
<protein>
    <submittedName>
        <fullName evidence="2">Uncharacterized protein</fullName>
    </submittedName>
</protein>
<dbReference type="Proteomes" id="UP000092124">
    <property type="component" value="Unassembled WGS sequence"/>
</dbReference>
<evidence type="ECO:0000313" key="3">
    <source>
        <dbReference type="Proteomes" id="UP000092124"/>
    </source>
</evidence>
<proteinExistence type="predicted"/>
<dbReference type="AlphaFoldDB" id="A0A1A6HA69"/>
<organism evidence="2 3">
    <name type="scientific">Neotoma lepida</name>
    <name type="common">Desert woodrat</name>
    <dbReference type="NCBI Taxonomy" id="56216"/>
    <lineage>
        <taxon>Eukaryota</taxon>
        <taxon>Metazoa</taxon>
        <taxon>Chordata</taxon>
        <taxon>Craniata</taxon>
        <taxon>Vertebrata</taxon>
        <taxon>Euteleostomi</taxon>
        <taxon>Mammalia</taxon>
        <taxon>Eutheria</taxon>
        <taxon>Euarchontoglires</taxon>
        <taxon>Glires</taxon>
        <taxon>Rodentia</taxon>
        <taxon>Myomorpha</taxon>
        <taxon>Muroidea</taxon>
        <taxon>Cricetidae</taxon>
        <taxon>Neotominae</taxon>
        <taxon>Neotoma</taxon>
    </lineage>
</organism>
<name>A0A1A6HA69_NEOLE</name>
<feature type="region of interest" description="Disordered" evidence="1">
    <location>
        <begin position="81"/>
        <end position="111"/>
    </location>
</feature>
<feature type="compositionally biased region" description="Polar residues" evidence="1">
    <location>
        <begin position="81"/>
        <end position="99"/>
    </location>
</feature>
<evidence type="ECO:0000313" key="2">
    <source>
        <dbReference type="EMBL" id="OBS75186.1"/>
    </source>
</evidence>